<dbReference type="Proteomes" id="UP000007266">
    <property type="component" value="Linkage group 2"/>
</dbReference>
<evidence type="ECO:0000256" key="1">
    <source>
        <dbReference type="SAM" id="Coils"/>
    </source>
</evidence>
<proteinExistence type="predicted"/>
<keyword evidence="3" id="KW-1185">Reference proteome</keyword>
<evidence type="ECO:0000313" key="2">
    <source>
        <dbReference type="EMBL" id="EEZ99136.1"/>
    </source>
</evidence>
<protein>
    <submittedName>
        <fullName evidence="2">Uncharacterized protein</fullName>
    </submittedName>
</protein>
<name>D6WC17_TRICA</name>
<accession>D6WC17</accession>
<gene>
    <name evidence="2" type="primary">GLEAN_12917</name>
    <name evidence="2" type="ORF">TcasGA2_TC012917</name>
</gene>
<dbReference type="AlphaFoldDB" id="D6WC17"/>
<dbReference type="STRING" id="7070.D6WC17"/>
<feature type="coiled-coil region" evidence="1">
    <location>
        <begin position="95"/>
        <end position="122"/>
    </location>
</feature>
<reference evidence="2 3" key="1">
    <citation type="journal article" date="2008" name="Nature">
        <title>The genome of the model beetle and pest Tribolium castaneum.</title>
        <authorList>
            <consortium name="Tribolium Genome Sequencing Consortium"/>
            <person name="Richards S."/>
            <person name="Gibbs R.A."/>
            <person name="Weinstock G.M."/>
            <person name="Brown S.J."/>
            <person name="Denell R."/>
            <person name="Beeman R.W."/>
            <person name="Gibbs R."/>
            <person name="Beeman R.W."/>
            <person name="Brown S.J."/>
            <person name="Bucher G."/>
            <person name="Friedrich M."/>
            <person name="Grimmelikhuijzen C.J."/>
            <person name="Klingler M."/>
            <person name="Lorenzen M."/>
            <person name="Richards S."/>
            <person name="Roth S."/>
            <person name="Schroder R."/>
            <person name="Tautz D."/>
            <person name="Zdobnov E.M."/>
            <person name="Muzny D."/>
            <person name="Gibbs R.A."/>
            <person name="Weinstock G.M."/>
            <person name="Attaway T."/>
            <person name="Bell S."/>
            <person name="Buhay C.J."/>
            <person name="Chandrabose M.N."/>
            <person name="Chavez D."/>
            <person name="Clerk-Blankenburg K.P."/>
            <person name="Cree A."/>
            <person name="Dao M."/>
            <person name="Davis C."/>
            <person name="Chacko J."/>
            <person name="Dinh H."/>
            <person name="Dugan-Rocha S."/>
            <person name="Fowler G."/>
            <person name="Garner T.T."/>
            <person name="Garnes J."/>
            <person name="Gnirke A."/>
            <person name="Hawes A."/>
            <person name="Hernandez J."/>
            <person name="Hines S."/>
            <person name="Holder M."/>
            <person name="Hume J."/>
            <person name="Jhangiani S.N."/>
            <person name="Joshi V."/>
            <person name="Khan Z.M."/>
            <person name="Jackson L."/>
            <person name="Kovar C."/>
            <person name="Kowis A."/>
            <person name="Lee S."/>
            <person name="Lewis L.R."/>
            <person name="Margolis J."/>
            <person name="Morgan M."/>
            <person name="Nazareth L.V."/>
            <person name="Nguyen N."/>
            <person name="Okwuonu G."/>
            <person name="Parker D."/>
            <person name="Richards S."/>
            <person name="Ruiz S.J."/>
            <person name="Santibanez J."/>
            <person name="Savard J."/>
            <person name="Scherer S.E."/>
            <person name="Schneider B."/>
            <person name="Sodergren E."/>
            <person name="Tautz D."/>
            <person name="Vattahil S."/>
            <person name="Villasana D."/>
            <person name="White C.S."/>
            <person name="Wright R."/>
            <person name="Park Y."/>
            <person name="Beeman R.W."/>
            <person name="Lord J."/>
            <person name="Oppert B."/>
            <person name="Lorenzen M."/>
            <person name="Brown S."/>
            <person name="Wang L."/>
            <person name="Savard J."/>
            <person name="Tautz D."/>
            <person name="Richards S."/>
            <person name="Weinstock G."/>
            <person name="Gibbs R.A."/>
            <person name="Liu Y."/>
            <person name="Worley K."/>
            <person name="Weinstock G."/>
            <person name="Elsik C.G."/>
            <person name="Reese J.T."/>
            <person name="Elhaik E."/>
            <person name="Landan G."/>
            <person name="Graur D."/>
            <person name="Arensburger P."/>
            <person name="Atkinson P."/>
            <person name="Beeman R.W."/>
            <person name="Beidler J."/>
            <person name="Brown S.J."/>
            <person name="Demuth J.P."/>
            <person name="Drury D.W."/>
            <person name="Du Y.Z."/>
            <person name="Fujiwara H."/>
            <person name="Lorenzen M."/>
            <person name="Maselli V."/>
            <person name="Osanai M."/>
            <person name="Park Y."/>
            <person name="Robertson H.M."/>
            <person name="Tu Z."/>
            <person name="Wang J.J."/>
            <person name="Wang S."/>
            <person name="Richards S."/>
            <person name="Song H."/>
            <person name="Zhang L."/>
            <person name="Sodergren E."/>
            <person name="Werner D."/>
            <person name="Stanke M."/>
            <person name="Morgenstern B."/>
            <person name="Solovyev V."/>
            <person name="Kosarev P."/>
            <person name="Brown G."/>
            <person name="Chen H.C."/>
            <person name="Ermolaeva O."/>
            <person name="Hlavina W."/>
            <person name="Kapustin Y."/>
            <person name="Kiryutin B."/>
            <person name="Kitts P."/>
            <person name="Maglott D."/>
            <person name="Pruitt K."/>
            <person name="Sapojnikov V."/>
            <person name="Souvorov A."/>
            <person name="Mackey A.J."/>
            <person name="Waterhouse R.M."/>
            <person name="Wyder S."/>
            <person name="Zdobnov E.M."/>
            <person name="Zdobnov E.M."/>
            <person name="Wyder S."/>
            <person name="Kriventseva E.V."/>
            <person name="Kadowaki T."/>
            <person name="Bork P."/>
            <person name="Aranda M."/>
            <person name="Bao R."/>
            <person name="Beermann A."/>
            <person name="Berns N."/>
            <person name="Bolognesi R."/>
            <person name="Bonneton F."/>
            <person name="Bopp D."/>
            <person name="Brown S.J."/>
            <person name="Bucher G."/>
            <person name="Butts T."/>
            <person name="Chaumot A."/>
            <person name="Denell R.E."/>
            <person name="Ferrier D.E."/>
            <person name="Friedrich M."/>
            <person name="Gordon C.M."/>
            <person name="Jindra M."/>
            <person name="Klingler M."/>
            <person name="Lan Q."/>
            <person name="Lattorff H.M."/>
            <person name="Laudet V."/>
            <person name="von Levetsow C."/>
            <person name="Liu Z."/>
            <person name="Lutz R."/>
            <person name="Lynch J.A."/>
            <person name="da Fonseca R.N."/>
            <person name="Posnien N."/>
            <person name="Reuter R."/>
            <person name="Roth S."/>
            <person name="Savard J."/>
            <person name="Schinko J.B."/>
            <person name="Schmitt C."/>
            <person name="Schoppmeier M."/>
            <person name="Schroder R."/>
            <person name="Shippy T.D."/>
            <person name="Simonnet F."/>
            <person name="Marques-Souza H."/>
            <person name="Tautz D."/>
            <person name="Tomoyasu Y."/>
            <person name="Trauner J."/>
            <person name="Van der Zee M."/>
            <person name="Vervoort M."/>
            <person name="Wittkopp N."/>
            <person name="Wimmer E.A."/>
            <person name="Yang X."/>
            <person name="Jones A.K."/>
            <person name="Sattelle D.B."/>
            <person name="Ebert P.R."/>
            <person name="Nelson D."/>
            <person name="Scott J.G."/>
            <person name="Beeman R.W."/>
            <person name="Muthukrishnan S."/>
            <person name="Kramer K.J."/>
            <person name="Arakane Y."/>
            <person name="Beeman R.W."/>
            <person name="Zhu Q."/>
            <person name="Hogenkamp D."/>
            <person name="Dixit R."/>
            <person name="Oppert B."/>
            <person name="Jiang H."/>
            <person name="Zou Z."/>
            <person name="Marshall J."/>
            <person name="Elpidina E."/>
            <person name="Vinokurov K."/>
            <person name="Oppert C."/>
            <person name="Zou Z."/>
            <person name="Evans J."/>
            <person name="Lu Z."/>
            <person name="Zhao P."/>
            <person name="Sumathipala N."/>
            <person name="Altincicek B."/>
            <person name="Vilcinskas A."/>
            <person name="Williams M."/>
            <person name="Hultmark D."/>
            <person name="Hetru C."/>
            <person name="Jiang H."/>
            <person name="Grimmelikhuijzen C.J."/>
            <person name="Hauser F."/>
            <person name="Cazzamali G."/>
            <person name="Williamson M."/>
            <person name="Park Y."/>
            <person name="Li B."/>
            <person name="Tanaka Y."/>
            <person name="Predel R."/>
            <person name="Neupert S."/>
            <person name="Schachtner J."/>
            <person name="Verleyen P."/>
            <person name="Raible F."/>
            <person name="Bork P."/>
            <person name="Friedrich M."/>
            <person name="Walden K.K."/>
            <person name="Robertson H.M."/>
            <person name="Angeli S."/>
            <person name="Foret S."/>
            <person name="Bucher G."/>
            <person name="Schuetz S."/>
            <person name="Maleszka R."/>
            <person name="Wimmer E.A."/>
            <person name="Beeman R.W."/>
            <person name="Lorenzen M."/>
            <person name="Tomoyasu Y."/>
            <person name="Miller S.C."/>
            <person name="Grossmann D."/>
            <person name="Bucher G."/>
        </authorList>
    </citation>
    <scope>NUCLEOTIDE SEQUENCE [LARGE SCALE GENOMIC DNA]</scope>
    <source>
        <strain evidence="2 3">Georgia GA2</strain>
    </source>
</reference>
<reference evidence="2 3" key="2">
    <citation type="journal article" date="2010" name="Nucleic Acids Res.">
        <title>BeetleBase in 2010: revisions to provide comprehensive genomic information for Tribolium castaneum.</title>
        <authorList>
            <person name="Kim H.S."/>
            <person name="Murphy T."/>
            <person name="Xia J."/>
            <person name="Caragea D."/>
            <person name="Park Y."/>
            <person name="Beeman R.W."/>
            <person name="Lorenzen M.D."/>
            <person name="Butcher S."/>
            <person name="Manak J.R."/>
            <person name="Brown S.J."/>
        </authorList>
    </citation>
    <scope>GENOME REANNOTATION</scope>
    <source>
        <strain evidence="2 3">Georgia GA2</strain>
    </source>
</reference>
<dbReference type="EMBL" id="KQ971309">
    <property type="protein sequence ID" value="EEZ99136.1"/>
    <property type="molecule type" value="Genomic_DNA"/>
</dbReference>
<keyword evidence="1" id="KW-0175">Coiled coil</keyword>
<evidence type="ECO:0000313" key="3">
    <source>
        <dbReference type="Proteomes" id="UP000007266"/>
    </source>
</evidence>
<dbReference type="eggNOG" id="KOG0249">
    <property type="taxonomic scope" value="Eukaryota"/>
</dbReference>
<sequence length="174" mass="20513">MFFSLSNINNNNHANNNNNNNNNGRNGYRLLSAQGMETLQTFLREHGNECIKQFVKPLFRIVSVTNLRLVFRYVYRYQRNLKTICIQDMCRILEFATLTKELNAAREQLLEREEEISELKAERNNTRVYGLRVDELYRNLVAHNLPKKLIPDQSEDGLKSATKIHFYRACFRPV</sequence>
<organism evidence="2 3">
    <name type="scientific">Tribolium castaneum</name>
    <name type="common">Red flour beetle</name>
    <dbReference type="NCBI Taxonomy" id="7070"/>
    <lineage>
        <taxon>Eukaryota</taxon>
        <taxon>Metazoa</taxon>
        <taxon>Ecdysozoa</taxon>
        <taxon>Arthropoda</taxon>
        <taxon>Hexapoda</taxon>
        <taxon>Insecta</taxon>
        <taxon>Pterygota</taxon>
        <taxon>Neoptera</taxon>
        <taxon>Endopterygota</taxon>
        <taxon>Coleoptera</taxon>
        <taxon>Polyphaga</taxon>
        <taxon>Cucujiformia</taxon>
        <taxon>Tenebrionidae</taxon>
        <taxon>Tenebrionidae incertae sedis</taxon>
        <taxon>Tribolium</taxon>
    </lineage>
</organism>
<dbReference type="HOGENOM" id="CLU_1542075_0_0_1"/>